<dbReference type="EMBL" id="LR134117">
    <property type="protein sequence ID" value="VDZ61562.1"/>
    <property type="molecule type" value="Genomic_DNA"/>
</dbReference>
<dbReference type="Proteomes" id="UP000281391">
    <property type="component" value="Chromosome"/>
</dbReference>
<proteinExistence type="predicted"/>
<feature type="chain" id="PRO_5018526181" description="Type VI secretion system-associated protein" evidence="2">
    <location>
        <begin position="20"/>
        <end position="326"/>
    </location>
</feature>
<dbReference type="KEGG" id="sof:NCTC11214_03793"/>
<protein>
    <recommendedName>
        <fullName evidence="5">Type VI secretion system-associated protein</fullName>
    </recommendedName>
</protein>
<dbReference type="AlphaFoldDB" id="A0A3S4DMJ3"/>
<gene>
    <name evidence="3" type="ORF">NCTC11214_03793</name>
</gene>
<organism evidence="3 4">
    <name type="scientific">Serratia odorifera</name>
    <dbReference type="NCBI Taxonomy" id="618"/>
    <lineage>
        <taxon>Bacteria</taxon>
        <taxon>Pseudomonadati</taxon>
        <taxon>Pseudomonadota</taxon>
        <taxon>Gammaproteobacteria</taxon>
        <taxon>Enterobacterales</taxon>
        <taxon>Yersiniaceae</taxon>
        <taxon>Serratia</taxon>
    </lineage>
</organism>
<evidence type="ECO:0008006" key="5">
    <source>
        <dbReference type="Google" id="ProtNLM"/>
    </source>
</evidence>
<evidence type="ECO:0000313" key="4">
    <source>
        <dbReference type="Proteomes" id="UP000281391"/>
    </source>
</evidence>
<evidence type="ECO:0000256" key="1">
    <source>
        <dbReference type="SAM" id="MobiDB-lite"/>
    </source>
</evidence>
<feature type="compositionally biased region" description="Low complexity" evidence="1">
    <location>
        <begin position="117"/>
        <end position="126"/>
    </location>
</feature>
<keyword evidence="2" id="KW-0732">Signal</keyword>
<reference evidence="3 4" key="1">
    <citation type="submission" date="2018-12" db="EMBL/GenBank/DDBJ databases">
        <authorList>
            <consortium name="Pathogen Informatics"/>
        </authorList>
    </citation>
    <scope>NUCLEOTIDE SEQUENCE [LARGE SCALE GENOMIC DNA]</scope>
    <source>
        <strain evidence="3 4">NCTC11214</strain>
    </source>
</reference>
<evidence type="ECO:0000256" key="2">
    <source>
        <dbReference type="SAM" id="SignalP"/>
    </source>
</evidence>
<feature type="signal peptide" evidence="2">
    <location>
        <begin position="1"/>
        <end position="19"/>
    </location>
</feature>
<evidence type="ECO:0000313" key="3">
    <source>
        <dbReference type="EMBL" id="VDZ61562.1"/>
    </source>
</evidence>
<feature type="region of interest" description="Disordered" evidence="1">
    <location>
        <begin position="117"/>
        <end position="139"/>
    </location>
</feature>
<sequence length="326" mass="34896">MKYWMPGVIALMAMPAVHAANYRLVYSPSQKLEVFIDDVKNNKPASWCAKNIPLRIVSAKSRDAAVLNDFLPRVGNLLEKQCAKATQLPWTLTDKSGATLASGNASKNRKWQPEIAANAAAQSTEPAPAPPPAVAVNSAPADASPAQVFTLPQGCKFRTYWGQGNAGSALFIPSGDALQCVDGWLNGSSAVTLQQGGKTLTPSVSFYQGYPLMNIDVATRPLKVVSANAQRLVLANPQAAGSYLLLPFDAKQHAWIFNGALIAELPRLEAADAERVKQRVAEVQAAWQPLLSERNATLTVRLVDKLVADRADPASGSYLSVNNVAH</sequence>
<name>A0A3S4DMJ3_SEROD</name>
<accession>A0A3S4DMJ3</accession>
<dbReference type="RefSeq" id="WP_004961364.1">
    <property type="nucleotide sequence ID" value="NZ_JAQMZQ010000013.1"/>
</dbReference>